<gene>
    <name evidence="2" type="ORF">HDA43_000272</name>
</gene>
<sequence>MADRITDPWGPRTPYGPPSAAGRLAASLPGRHSPWPVPYGERGRPYGAGR</sequence>
<name>A0A852US58_9ACTN</name>
<accession>A0A852US58</accession>
<dbReference type="AlphaFoldDB" id="A0A852US58"/>
<evidence type="ECO:0000313" key="2">
    <source>
        <dbReference type="EMBL" id="NYF38113.1"/>
    </source>
</evidence>
<protein>
    <submittedName>
        <fullName evidence="2">Uncharacterized protein</fullName>
    </submittedName>
</protein>
<feature type="region of interest" description="Disordered" evidence="1">
    <location>
        <begin position="1"/>
        <end position="50"/>
    </location>
</feature>
<dbReference type="Proteomes" id="UP000576393">
    <property type="component" value="Unassembled WGS sequence"/>
</dbReference>
<reference evidence="2 3" key="1">
    <citation type="submission" date="2020-07" db="EMBL/GenBank/DDBJ databases">
        <title>Sequencing the genomes of 1000 actinobacteria strains.</title>
        <authorList>
            <person name="Klenk H.-P."/>
        </authorList>
    </citation>
    <scope>NUCLEOTIDE SEQUENCE [LARGE SCALE GENOMIC DNA]</scope>
    <source>
        <strain evidence="2 3">DSM 45763</strain>
    </source>
</reference>
<comment type="caution">
    <text evidence="2">The sequence shown here is derived from an EMBL/GenBank/DDBJ whole genome shotgun (WGS) entry which is preliminary data.</text>
</comment>
<proteinExistence type="predicted"/>
<keyword evidence="3" id="KW-1185">Reference proteome</keyword>
<evidence type="ECO:0000256" key="1">
    <source>
        <dbReference type="SAM" id="MobiDB-lite"/>
    </source>
</evidence>
<dbReference type="EMBL" id="JACCCO010000001">
    <property type="protein sequence ID" value="NYF38113.1"/>
    <property type="molecule type" value="Genomic_DNA"/>
</dbReference>
<evidence type="ECO:0000313" key="3">
    <source>
        <dbReference type="Proteomes" id="UP000576393"/>
    </source>
</evidence>
<organism evidence="2 3">
    <name type="scientific">Streptosporangium sandarakinum</name>
    <dbReference type="NCBI Taxonomy" id="1260955"/>
    <lineage>
        <taxon>Bacteria</taxon>
        <taxon>Bacillati</taxon>
        <taxon>Actinomycetota</taxon>
        <taxon>Actinomycetes</taxon>
        <taxon>Streptosporangiales</taxon>
        <taxon>Streptosporangiaceae</taxon>
        <taxon>Streptosporangium</taxon>
    </lineage>
</organism>